<keyword evidence="3" id="KW-0472">Membrane</keyword>
<reference evidence="6 7" key="1">
    <citation type="submission" date="2020-06" db="EMBL/GenBank/DDBJ databases">
        <title>Transcriptomic and genomic resources for Thalictrum thalictroides and T. hernandezii: Facilitating candidate gene discovery in an emerging model plant lineage.</title>
        <authorList>
            <person name="Arias T."/>
            <person name="Riano-Pachon D.M."/>
            <person name="Di Stilio V.S."/>
        </authorList>
    </citation>
    <scope>NUCLEOTIDE SEQUENCE [LARGE SCALE GENOMIC DNA]</scope>
    <source>
        <strain evidence="7">cv. WT478/WT964</strain>
        <tissue evidence="6">Leaves</tissue>
    </source>
</reference>
<dbReference type="InterPro" id="IPR003245">
    <property type="entry name" value="Phytocyanin_dom"/>
</dbReference>
<keyword evidence="7" id="KW-1185">Reference proteome</keyword>
<dbReference type="FunFam" id="2.60.40.420:FF:000034">
    <property type="entry name" value="Cupredoxin superfamily protein"/>
    <property type="match status" value="1"/>
</dbReference>
<proteinExistence type="predicted"/>
<organism evidence="6 7">
    <name type="scientific">Thalictrum thalictroides</name>
    <name type="common">Rue-anemone</name>
    <name type="synonym">Anemone thalictroides</name>
    <dbReference type="NCBI Taxonomy" id="46969"/>
    <lineage>
        <taxon>Eukaryota</taxon>
        <taxon>Viridiplantae</taxon>
        <taxon>Streptophyta</taxon>
        <taxon>Embryophyta</taxon>
        <taxon>Tracheophyta</taxon>
        <taxon>Spermatophyta</taxon>
        <taxon>Magnoliopsida</taxon>
        <taxon>Ranunculales</taxon>
        <taxon>Ranunculaceae</taxon>
        <taxon>Thalictroideae</taxon>
        <taxon>Thalictrum</taxon>
    </lineage>
</organism>
<dbReference type="InterPro" id="IPR008972">
    <property type="entry name" value="Cupredoxin"/>
</dbReference>
<evidence type="ECO:0000256" key="4">
    <source>
        <dbReference type="SAM" id="SignalP"/>
    </source>
</evidence>
<keyword evidence="3" id="KW-0812">Transmembrane</keyword>
<dbReference type="Pfam" id="PF02298">
    <property type="entry name" value="Cu_bind_like"/>
    <property type="match status" value="1"/>
</dbReference>
<dbReference type="InterPro" id="IPR039391">
    <property type="entry name" value="Phytocyanin-like"/>
</dbReference>
<evidence type="ECO:0000313" key="6">
    <source>
        <dbReference type="EMBL" id="KAF5178460.1"/>
    </source>
</evidence>
<feature type="chain" id="PRO_5029576507" evidence="4">
    <location>
        <begin position="27"/>
        <end position="186"/>
    </location>
</feature>
<evidence type="ECO:0000256" key="1">
    <source>
        <dbReference type="ARBA" id="ARBA00023157"/>
    </source>
</evidence>
<protein>
    <submittedName>
        <fullName evidence="6">Early nodulin-like protein</fullName>
    </submittedName>
</protein>
<dbReference type="PANTHER" id="PTHR33021:SF31">
    <property type="entry name" value="OS02G0720100 PROTEIN"/>
    <property type="match status" value="1"/>
</dbReference>
<keyword evidence="1" id="KW-1015">Disulfide bond</keyword>
<evidence type="ECO:0000313" key="7">
    <source>
        <dbReference type="Proteomes" id="UP000554482"/>
    </source>
</evidence>
<feature type="signal peptide" evidence="4">
    <location>
        <begin position="1"/>
        <end position="26"/>
    </location>
</feature>
<dbReference type="GO" id="GO:0005886">
    <property type="term" value="C:plasma membrane"/>
    <property type="evidence" value="ECO:0007669"/>
    <property type="project" value="TreeGrafter"/>
</dbReference>
<feature type="domain" description="Phytocyanin" evidence="5">
    <location>
        <begin position="34"/>
        <end position="134"/>
    </location>
</feature>
<dbReference type="OrthoDB" id="1896188at2759"/>
<evidence type="ECO:0000259" key="5">
    <source>
        <dbReference type="PROSITE" id="PS51485"/>
    </source>
</evidence>
<sequence>MMAKAMEISFMMVMAMVVIISMSIDGGKMVQAQVHHVVGGDRGWDLNSDLKSWSSNRFFRVGDNIWFSYSGPQESISELRTKEEFESCDITNPIKMYTDGVNKVDLNGEGIRYFVSSKPENCKNGLKLHVEVLPKSQPQSQPNILYVSDLAAGPTPFGSASLLGPRLLSILVGCALVLANILGLVC</sequence>
<dbReference type="GO" id="GO:0009055">
    <property type="term" value="F:electron transfer activity"/>
    <property type="evidence" value="ECO:0007669"/>
    <property type="project" value="InterPro"/>
</dbReference>
<dbReference type="CDD" id="cd04216">
    <property type="entry name" value="Phytocyanin"/>
    <property type="match status" value="1"/>
</dbReference>
<dbReference type="PANTHER" id="PTHR33021">
    <property type="entry name" value="BLUE COPPER PROTEIN"/>
    <property type="match status" value="1"/>
</dbReference>
<dbReference type="PROSITE" id="PS51485">
    <property type="entry name" value="PHYTOCYANIN"/>
    <property type="match status" value="1"/>
</dbReference>
<feature type="transmembrane region" description="Helical" evidence="3">
    <location>
        <begin position="167"/>
        <end position="185"/>
    </location>
</feature>
<dbReference type="AlphaFoldDB" id="A0A7J6V2C0"/>
<keyword evidence="2" id="KW-0325">Glycoprotein</keyword>
<name>A0A7J6V2C0_THATH</name>
<accession>A0A7J6V2C0</accession>
<dbReference type="Proteomes" id="UP000554482">
    <property type="component" value="Unassembled WGS sequence"/>
</dbReference>
<dbReference type="EMBL" id="JABWDY010040042">
    <property type="protein sequence ID" value="KAF5178460.1"/>
    <property type="molecule type" value="Genomic_DNA"/>
</dbReference>
<evidence type="ECO:0000256" key="2">
    <source>
        <dbReference type="ARBA" id="ARBA00023180"/>
    </source>
</evidence>
<gene>
    <name evidence="6" type="ORF">FRX31_031960</name>
</gene>
<comment type="caution">
    <text evidence="6">The sequence shown here is derived from an EMBL/GenBank/DDBJ whole genome shotgun (WGS) entry which is preliminary data.</text>
</comment>
<keyword evidence="3" id="KW-1133">Transmembrane helix</keyword>
<keyword evidence="4" id="KW-0732">Signal</keyword>
<dbReference type="Gene3D" id="2.60.40.420">
    <property type="entry name" value="Cupredoxins - blue copper proteins"/>
    <property type="match status" value="1"/>
</dbReference>
<evidence type="ECO:0000256" key="3">
    <source>
        <dbReference type="SAM" id="Phobius"/>
    </source>
</evidence>
<dbReference type="SUPFAM" id="SSF49503">
    <property type="entry name" value="Cupredoxins"/>
    <property type="match status" value="1"/>
</dbReference>